<feature type="transmembrane region" description="Helical" evidence="6">
    <location>
        <begin position="121"/>
        <end position="137"/>
    </location>
</feature>
<dbReference type="PANTHER" id="PTHR30250">
    <property type="entry name" value="PST FAMILY PREDICTED COLANIC ACID TRANSPORTER"/>
    <property type="match status" value="1"/>
</dbReference>
<dbReference type="RefSeq" id="WP_089409586.1">
    <property type="nucleotide sequence ID" value="NZ_FZOU01000006.1"/>
</dbReference>
<sequence length="460" mass="50242">MPLDPSQTVELNEENISLAEPPRYAGTRWTRGKRVLQIVTNFFLGQGALQGLGILGGLIMVRRLSVEAYAQVGLATGFQALVATLMDLGFASTIIPLVGAQHGDRRLVGRYVRAAKRLRDRSFFILGPLAGLCFIAMMHKHHWGWPIQTILVASVLAYLYSGGKLSYHAAPLFLYGKLREFYVPQVIPALLRVGAFLALATAGWLNAGAATALTALALVASAELIAKKSEPYLVWPAKDDRATEREIVRYVMPAAPAMIFSAFQSQISLFLVSIFGSTVDLAQIAALGRIGGLFAIFTIFNVTVVEPYIARLERGRVLRNFIGLFSIATLGSIPVVALAFLRPQFYLWILGAKYRDLGPDLGWLIFGACINYLAGLLWIMNRARKWLFWSGTALEIGLVVAVQGVYLAFFGVRTVRQAVLFTFSCSFCYLVAHAYVTVLGFVKGAPIEAAGRAQEVGSSL</sequence>
<evidence type="ECO:0000256" key="1">
    <source>
        <dbReference type="ARBA" id="ARBA00004651"/>
    </source>
</evidence>
<dbReference type="AlphaFoldDB" id="A0A239LDF2"/>
<proteinExistence type="predicted"/>
<dbReference type="PANTHER" id="PTHR30250:SF11">
    <property type="entry name" value="O-ANTIGEN TRANSPORTER-RELATED"/>
    <property type="match status" value="1"/>
</dbReference>
<feature type="transmembrane region" description="Helical" evidence="6">
    <location>
        <begin position="38"/>
        <end position="60"/>
    </location>
</feature>
<evidence type="ECO:0000256" key="4">
    <source>
        <dbReference type="ARBA" id="ARBA00022989"/>
    </source>
</evidence>
<protein>
    <submittedName>
        <fullName evidence="7">Membrane protein involved in the export of O-antigen and teichoic acid</fullName>
    </submittedName>
</protein>
<comment type="subcellular location">
    <subcellularLocation>
        <location evidence="1">Cell membrane</location>
        <topology evidence="1">Multi-pass membrane protein</topology>
    </subcellularLocation>
</comment>
<keyword evidence="5 6" id="KW-0472">Membrane</keyword>
<dbReference type="GO" id="GO:0005886">
    <property type="term" value="C:plasma membrane"/>
    <property type="evidence" value="ECO:0007669"/>
    <property type="project" value="UniProtKB-SubCell"/>
</dbReference>
<keyword evidence="3 6" id="KW-0812">Transmembrane</keyword>
<feature type="transmembrane region" description="Helical" evidence="6">
    <location>
        <begin position="181"/>
        <end position="201"/>
    </location>
</feature>
<organism evidence="7 8">
    <name type="scientific">Granulicella rosea</name>
    <dbReference type="NCBI Taxonomy" id="474952"/>
    <lineage>
        <taxon>Bacteria</taxon>
        <taxon>Pseudomonadati</taxon>
        <taxon>Acidobacteriota</taxon>
        <taxon>Terriglobia</taxon>
        <taxon>Terriglobales</taxon>
        <taxon>Acidobacteriaceae</taxon>
        <taxon>Granulicella</taxon>
    </lineage>
</organism>
<feature type="transmembrane region" description="Helical" evidence="6">
    <location>
        <begin position="143"/>
        <end position="160"/>
    </location>
</feature>
<feature type="transmembrane region" description="Helical" evidence="6">
    <location>
        <begin position="386"/>
        <end position="412"/>
    </location>
</feature>
<feature type="transmembrane region" description="Helical" evidence="6">
    <location>
        <begin position="281"/>
        <end position="305"/>
    </location>
</feature>
<evidence type="ECO:0000256" key="3">
    <source>
        <dbReference type="ARBA" id="ARBA00022692"/>
    </source>
</evidence>
<gene>
    <name evidence="7" type="ORF">SAMN05421770_106275</name>
</gene>
<evidence type="ECO:0000313" key="8">
    <source>
        <dbReference type="Proteomes" id="UP000198356"/>
    </source>
</evidence>
<dbReference type="EMBL" id="FZOU01000006">
    <property type="protein sequence ID" value="SNT27873.1"/>
    <property type="molecule type" value="Genomic_DNA"/>
</dbReference>
<feature type="transmembrane region" description="Helical" evidence="6">
    <location>
        <begin position="207"/>
        <end position="226"/>
    </location>
</feature>
<feature type="transmembrane region" description="Helical" evidence="6">
    <location>
        <begin position="418"/>
        <end position="442"/>
    </location>
</feature>
<evidence type="ECO:0000256" key="6">
    <source>
        <dbReference type="SAM" id="Phobius"/>
    </source>
</evidence>
<keyword evidence="2" id="KW-1003">Cell membrane</keyword>
<keyword evidence="4 6" id="KW-1133">Transmembrane helix</keyword>
<name>A0A239LDF2_9BACT</name>
<evidence type="ECO:0000256" key="2">
    <source>
        <dbReference type="ARBA" id="ARBA00022475"/>
    </source>
</evidence>
<evidence type="ECO:0000256" key="5">
    <source>
        <dbReference type="ARBA" id="ARBA00023136"/>
    </source>
</evidence>
<accession>A0A239LDF2</accession>
<evidence type="ECO:0000313" key="7">
    <source>
        <dbReference type="EMBL" id="SNT27873.1"/>
    </source>
</evidence>
<feature type="transmembrane region" description="Helical" evidence="6">
    <location>
        <begin position="317"/>
        <end position="341"/>
    </location>
</feature>
<dbReference type="InterPro" id="IPR050833">
    <property type="entry name" value="Poly_Biosynth_Transport"/>
</dbReference>
<feature type="transmembrane region" description="Helical" evidence="6">
    <location>
        <begin position="80"/>
        <end position="100"/>
    </location>
</feature>
<reference evidence="7 8" key="1">
    <citation type="submission" date="2017-06" db="EMBL/GenBank/DDBJ databases">
        <authorList>
            <person name="Kim H.J."/>
            <person name="Triplett B.A."/>
        </authorList>
    </citation>
    <scope>NUCLEOTIDE SEQUENCE [LARGE SCALE GENOMIC DNA]</scope>
    <source>
        <strain evidence="7 8">DSM 18704</strain>
    </source>
</reference>
<keyword evidence="8" id="KW-1185">Reference proteome</keyword>
<dbReference type="OrthoDB" id="115254at2"/>
<feature type="transmembrane region" description="Helical" evidence="6">
    <location>
        <begin position="247"/>
        <end position="275"/>
    </location>
</feature>
<dbReference type="Proteomes" id="UP000198356">
    <property type="component" value="Unassembled WGS sequence"/>
</dbReference>
<feature type="transmembrane region" description="Helical" evidence="6">
    <location>
        <begin position="361"/>
        <end position="379"/>
    </location>
</feature>